<feature type="transmembrane region" description="Helical" evidence="6">
    <location>
        <begin position="77"/>
        <end position="96"/>
    </location>
</feature>
<reference evidence="8 9" key="1">
    <citation type="submission" date="2020-04" db="EMBL/GenBank/DDBJ databases">
        <authorList>
            <person name="Yin C."/>
        </authorList>
    </citation>
    <scope>NUCLEOTIDE SEQUENCE [LARGE SCALE GENOMIC DNA]</scope>
    <source>
        <strain evidence="8 9">Ae27</strain>
    </source>
</reference>
<feature type="transmembrane region" description="Helical" evidence="6">
    <location>
        <begin position="349"/>
        <end position="368"/>
    </location>
</feature>
<dbReference type="RefSeq" id="WP_168869069.1">
    <property type="nucleotide sequence ID" value="NZ_JABAIA010000001.1"/>
</dbReference>
<keyword evidence="3 6" id="KW-0812">Transmembrane</keyword>
<protein>
    <submittedName>
        <fullName evidence="8">MFS transporter</fullName>
    </submittedName>
</protein>
<feature type="transmembrane region" description="Helical" evidence="6">
    <location>
        <begin position="325"/>
        <end position="343"/>
    </location>
</feature>
<evidence type="ECO:0000256" key="1">
    <source>
        <dbReference type="ARBA" id="ARBA00004141"/>
    </source>
</evidence>
<accession>A0A847RAF2</accession>
<feature type="domain" description="Major facilitator superfamily (MFS) profile" evidence="7">
    <location>
        <begin position="3"/>
        <end position="371"/>
    </location>
</feature>
<dbReference type="InterPro" id="IPR011701">
    <property type="entry name" value="MFS"/>
</dbReference>
<evidence type="ECO:0000256" key="6">
    <source>
        <dbReference type="SAM" id="Phobius"/>
    </source>
</evidence>
<feature type="transmembrane region" description="Helical" evidence="6">
    <location>
        <begin position="102"/>
        <end position="124"/>
    </location>
</feature>
<dbReference type="PANTHER" id="PTHR42718">
    <property type="entry name" value="MAJOR FACILITATOR SUPERFAMILY MULTIDRUG TRANSPORTER MFSC"/>
    <property type="match status" value="1"/>
</dbReference>
<sequence>MQQLSVAGTATLLLTSCLTIMVGTAIAPSLTIIAPHLHMDTMGKWLITLPSLGVVVFSPLAGALIDRRGAYTAMQAGLAAYGLLGIAAVFSLPPWLILCTRLLLGGATAAVMAAGTALLAAHFAGEARLKIMAAQGMAIELGGALFLLAGGILGDIDWRLPFCIYLLAWALWLMMTVTVPRSPQQQGTTLNETTAVPAAVYGIVAGAAAAMLLFFTCILQLPGLLHQRFEFSATQTGYYMGAVSLLAVAAAGRLTVMVKRISERFTLVTGFIMLAAGNLLLNSAGQLSLLLLAALCLGGGFGFTIPLLNHMTVNVSTANNRGTSLGYYAMAVFGGQFLAVFVVMLPHLFLFTGIGGIIISLIIILSSTKKNQSS</sequence>
<dbReference type="EMBL" id="JABAIA010000001">
    <property type="protein sequence ID" value="NLR63050.1"/>
    <property type="molecule type" value="Genomic_DNA"/>
</dbReference>
<dbReference type="Pfam" id="PF07690">
    <property type="entry name" value="MFS_1"/>
    <property type="match status" value="1"/>
</dbReference>
<feature type="transmembrane region" description="Helical" evidence="6">
    <location>
        <begin position="45"/>
        <end position="65"/>
    </location>
</feature>
<dbReference type="SUPFAM" id="SSF103473">
    <property type="entry name" value="MFS general substrate transporter"/>
    <property type="match status" value="1"/>
</dbReference>
<dbReference type="CDD" id="cd17473">
    <property type="entry name" value="MFS_arabinose_efflux_permease_like"/>
    <property type="match status" value="1"/>
</dbReference>
<feature type="transmembrane region" description="Helical" evidence="6">
    <location>
        <begin position="237"/>
        <end position="258"/>
    </location>
</feature>
<name>A0A847RAF2_9BACT</name>
<dbReference type="InterPro" id="IPR036259">
    <property type="entry name" value="MFS_trans_sf"/>
</dbReference>
<gene>
    <name evidence="8" type="ORF">HGH92_01910</name>
</gene>
<proteinExistence type="predicted"/>
<comment type="subcellular location">
    <subcellularLocation>
        <location evidence="1">Membrane</location>
        <topology evidence="1">Multi-pass membrane protein</topology>
    </subcellularLocation>
</comment>
<evidence type="ECO:0000256" key="3">
    <source>
        <dbReference type="ARBA" id="ARBA00022692"/>
    </source>
</evidence>
<keyword evidence="5 6" id="KW-0472">Membrane</keyword>
<evidence type="ECO:0000256" key="4">
    <source>
        <dbReference type="ARBA" id="ARBA00022989"/>
    </source>
</evidence>
<feature type="transmembrane region" description="Helical" evidence="6">
    <location>
        <begin position="198"/>
        <end position="225"/>
    </location>
</feature>
<evidence type="ECO:0000313" key="8">
    <source>
        <dbReference type="EMBL" id="NLR63050.1"/>
    </source>
</evidence>
<dbReference type="GO" id="GO:0022857">
    <property type="term" value="F:transmembrane transporter activity"/>
    <property type="evidence" value="ECO:0007669"/>
    <property type="project" value="InterPro"/>
</dbReference>
<feature type="transmembrane region" description="Helical" evidence="6">
    <location>
        <begin position="131"/>
        <end position="152"/>
    </location>
</feature>
<dbReference type="PANTHER" id="PTHR42718:SF9">
    <property type="entry name" value="MAJOR FACILITATOR SUPERFAMILY MULTIDRUG TRANSPORTER MFSC"/>
    <property type="match status" value="1"/>
</dbReference>
<comment type="caution">
    <text evidence="8">The sequence shown here is derived from an EMBL/GenBank/DDBJ whole genome shotgun (WGS) entry which is preliminary data.</text>
</comment>
<feature type="transmembrane region" description="Helical" evidence="6">
    <location>
        <begin position="287"/>
        <end position="305"/>
    </location>
</feature>
<feature type="transmembrane region" description="Helical" evidence="6">
    <location>
        <begin position="158"/>
        <end position="177"/>
    </location>
</feature>
<evidence type="ECO:0000256" key="5">
    <source>
        <dbReference type="ARBA" id="ARBA00023136"/>
    </source>
</evidence>
<feature type="transmembrane region" description="Helical" evidence="6">
    <location>
        <begin position="265"/>
        <end position="281"/>
    </location>
</feature>
<dbReference type="Gene3D" id="1.20.1250.20">
    <property type="entry name" value="MFS general substrate transporter like domains"/>
    <property type="match status" value="1"/>
</dbReference>
<dbReference type="GO" id="GO:0016020">
    <property type="term" value="C:membrane"/>
    <property type="evidence" value="ECO:0007669"/>
    <property type="project" value="UniProtKB-SubCell"/>
</dbReference>
<keyword evidence="9" id="KW-1185">Reference proteome</keyword>
<dbReference type="Proteomes" id="UP000570474">
    <property type="component" value="Unassembled WGS sequence"/>
</dbReference>
<keyword evidence="4 6" id="KW-1133">Transmembrane helix</keyword>
<dbReference type="PROSITE" id="PS50850">
    <property type="entry name" value="MFS"/>
    <property type="match status" value="1"/>
</dbReference>
<evidence type="ECO:0000256" key="2">
    <source>
        <dbReference type="ARBA" id="ARBA00022448"/>
    </source>
</evidence>
<organism evidence="8 9">
    <name type="scientific">Chitinophaga varians</name>
    <dbReference type="NCBI Taxonomy" id="2202339"/>
    <lineage>
        <taxon>Bacteria</taxon>
        <taxon>Pseudomonadati</taxon>
        <taxon>Bacteroidota</taxon>
        <taxon>Chitinophagia</taxon>
        <taxon>Chitinophagales</taxon>
        <taxon>Chitinophagaceae</taxon>
        <taxon>Chitinophaga</taxon>
    </lineage>
</organism>
<keyword evidence="2" id="KW-0813">Transport</keyword>
<evidence type="ECO:0000313" key="9">
    <source>
        <dbReference type="Proteomes" id="UP000570474"/>
    </source>
</evidence>
<feature type="transmembrane region" description="Helical" evidence="6">
    <location>
        <begin position="12"/>
        <end position="33"/>
    </location>
</feature>
<dbReference type="AlphaFoldDB" id="A0A847RAF2"/>
<dbReference type="InterPro" id="IPR020846">
    <property type="entry name" value="MFS_dom"/>
</dbReference>
<evidence type="ECO:0000259" key="7">
    <source>
        <dbReference type="PROSITE" id="PS50850"/>
    </source>
</evidence>